<accession>A0A7R9EPF3</accession>
<gene>
    <name evidence="1" type="ORF">TBIB3V08_LOCUS873</name>
</gene>
<dbReference type="InterPro" id="IPR024705">
    <property type="entry name" value="Ssp411"/>
</dbReference>
<dbReference type="PANTHER" id="PTHR42899:SF1">
    <property type="entry name" value="SPERMATOGENESIS-ASSOCIATED PROTEIN 20"/>
    <property type="match status" value="1"/>
</dbReference>
<dbReference type="EMBL" id="OD564429">
    <property type="protein sequence ID" value="CAD7438279.1"/>
    <property type="molecule type" value="Genomic_DNA"/>
</dbReference>
<organism evidence="1">
    <name type="scientific">Timema bartmani</name>
    <dbReference type="NCBI Taxonomy" id="61472"/>
    <lineage>
        <taxon>Eukaryota</taxon>
        <taxon>Metazoa</taxon>
        <taxon>Ecdysozoa</taxon>
        <taxon>Arthropoda</taxon>
        <taxon>Hexapoda</taxon>
        <taxon>Insecta</taxon>
        <taxon>Pterygota</taxon>
        <taxon>Neoptera</taxon>
        <taxon>Polyneoptera</taxon>
        <taxon>Phasmatodea</taxon>
        <taxon>Timematodea</taxon>
        <taxon>Timematoidea</taxon>
        <taxon>Timematidae</taxon>
        <taxon>Timema</taxon>
    </lineage>
</organism>
<protein>
    <submittedName>
        <fullName evidence="1">Uncharacterized protein</fullName>
    </submittedName>
</protein>
<reference evidence="1" key="1">
    <citation type="submission" date="2020-11" db="EMBL/GenBank/DDBJ databases">
        <authorList>
            <person name="Tran Van P."/>
        </authorList>
    </citation>
    <scope>NUCLEOTIDE SEQUENCE</scope>
</reference>
<sequence length="351" mass="38480">MSGLARYEGISPPFLPIHVRRSEQRVELLDGNMLHSTVGNFDCYITNQDGAEPSGNSVSAHNLIRLAAFLDRVELQDKAAKLLTAFTSRLTRMPIALPELTSALVLYHDSPTQSTTTPTPFDPSKSEVIRSEPSHHSLEGVCGSLLSALTRLGSTRAPAKLVFVTGRCEDADTAALLAVVQGRLVPGRVLALADARDRSESVLYRKCEVIRRMKPVNGRAAAYVCRHRTCSLPVNTPQELEALLNEHRLAPGDSDGLELERIMPLQTEDYRREESLAASHLVESKTMFGGETLIVASGLRRGSNCSVPLGKFQSGQAGVPLVGQVFSGHEPWLMRRRHATVASNGEWRRRK</sequence>
<dbReference type="AlphaFoldDB" id="A0A7R9EPF3"/>
<dbReference type="PANTHER" id="PTHR42899">
    <property type="entry name" value="SPERMATOGENESIS-ASSOCIATED PROTEIN 20"/>
    <property type="match status" value="1"/>
</dbReference>
<proteinExistence type="predicted"/>
<name>A0A7R9EPF3_9NEOP</name>
<evidence type="ECO:0000313" key="1">
    <source>
        <dbReference type="EMBL" id="CAD7438279.1"/>
    </source>
</evidence>